<accession>A0AAV9PE06</accession>
<feature type="chain" id="PRO_5043564125" description="1-acyl-sn-glycerol-3-phosphate acyltransferase" evidence="7">
    <location>
        <begin position="22"/>
        <end position="311"/>
    </location>
</feature>
<dbReference type="GO" id="GO:0003841">
    <property type="term" value="F:1-acylglycerol-3-phosphate O-acyltransferase activity"/>
    <property type="evidence" value="ECO:0007669"/>
    <property type="project" value="UniProtKB-UniRule"/>
</dbReference>
<dbReference type="PANTHER" id="PTHR10434">
    <property type="entry name" value="1-ACYL-SN-GLYCEROL-3-PHOSPHATE ACYLTRANSFERASE"/>
    <property type="match status" value="1"/>
</dbReference>
<organism evidence="9 10">
    <name type="scientific">Saxophila tyrrhenica</name>
    <dbReference type="NCBI Taxonomy" id="1690608"/>
    <lineage>
        <taxon>Eukaryota</taxon>
        <taxon>Fungi</taxon>
        <taxon>Dikarya</taxon>
        <taxon>Ascomycota</taxon>
        <taxon>Pezizomycotina</taxon>
        <taxon>Dothideomycetes</taxon>
        <taxon>Dothideomycetidae</taxon>
        <taxon>Mycosphaerellales</taxon>
        <taxon>Extremaceae</taxon>
        <taxon>Saxophila</taxon>
    </lineage>
</organism>
<keyword evidence="3 4" id="KW-0012">Acyltransferase</keyword>
<comment type="similarity">
    <text evidence="1 4">Belongs to the 1-acyl-sn-glycerol-3-phosphate acyltransferase family.</text>
</comment>
<evidence type="ECO:0000256" key="6">
    <source>
        <dbReference type="SAM" id="Phobius"/>
    </source>
</evidence>
<evidence type="ECO:0000256" key="1">
    <source>
        <dbReference type="ARBA" id="ARBA00008655"/>
    </source>
</evidence>
<comment type="caution">
    <text evidence="9">The sequence shown here is derived from an EMBL/GenBank/DDBJ whole genome shotgun (WGS) entry which is preliminary data.</text>
</comment>
<feature type="domain" description="Phospholipid/glycerol acyltransferase" evidence="8">
    <location>
        <begin position="105"/>
        <end position="222"/>
    </location>
</feature>
<comment type="domain">
    <text evidence="4">The HXXXXD motif is essential for acyltransferase activity and may constitute the binding site for the phosphate moiety of the glycerol-3-phosphate.</text>
</comment>
<keyword evidence="6" id="KW-0472">Membrane</keyword>
<keyword evidence="4" id="KW-1208">Phospholipid metabolism</keyword>
<keyword evidence="4" id="KW-0594">Phospholipid biosynthesis</keyword>
<feature type="region of interest" description="Disordered" evidence="5">
    <location>
        <begin position="279"/>
        <end position="311"/>
    </location>
</feature>
<evidence type="ECO:0000259" key="8">
    <source>
        <dbReference type="SMART" id="SM00563"/>
    </source>
</evidence>
<evidence type="ECO:0000256" key="3">
    <source>
        <dbReference type="ARBA" id="ARBA00023315"/>
    </source>
</evidence>
<name>A0AAV9PE06_9PEZI</name>
<keyword evidence="4" id="KW-0444">Lipid biosynthesis</keyword>
<dbReference type="RefSeq" id="XP_064659560.1">
    <property type="nucleotide sequence ID" value="XM_064802199.1"/>
</dbReference>
<dbReference type="AlphaFoldDB" id="A0AAV9PE06"/>
<dbReference type="SUPFAM" id="SSF69593">
    <property type="entry name" value="Glycerol-3-phosphate (1)-acyltransferase"/>
    <property type="match status" value="1"/>
</dbReference>
<feature type="signal peptide" evidence="7">
    <location>
        <begin position="1"/>
        <end position="21"/>
    </location>
</feature>
<evidence type="ECO:0000256" key="4">
    <source>
        <dbReference type="RuleBase" id="RU361267"/>
    </source>
</evidence>
<keyword evidence="6" id="KW-0812">Transmembrane</keyword>
<evidence type="ECO:0000313" key="9">
    <source>
        <dbReference type="EMBL" id="KAK5170362.1"/>
    </source>
</evidence>
<keyword evidence="7" id="KW-0732">Signal</keyword>
<evidence type="ECO:0000256" key="2">
    <source>
        <dbReference type="ARBA" id="ARBA00022679"/>
    </source>
</evidence>
<evidence type="ECO:0000313" key="10">
    <source>
        <dbReference type="Proteomes" id="UP001337655"/>
    </source>
</evidence>
<dbReference type="EMBL" id="JAVRRT010000007">
    <property type="protein sequence ID" value="KAK5170362.1"/>
    <property type="molecule type" value="Genomic_DNA"/>
</dbReference>
<evidence type="ECO:0000256" key="5">
    <source>
        <dbReference type="SAM" id="MobiDB-lite"/>
    </source>
</evidence>
<dbReference type="GO" id="GO:0005783">
    <property type="term" value="C:endoplasmic reticulum"/>
    <property type="evidence" value="ECO:0007669"/>
    <property type="project" value="TreeGrafter"/>
</dbReference>
<dbReference type="NCBIfam" id="TIGR00530">
    <property type="entry name" value="AGP_acyltrn"/>
    <property type="match status" value="1"/>
</dbReference>
<keyword evidence="2 4" id="KW-0808">Transferase</keyword>
<dbReference type="GeneID" id="89926293"/>
<dbReference type="SMART" id="SM00563">
    <property type="entry name" value="PlsC"/>
    <property type="match status" value="1"/>
</dbReference>
<dbReference type="GO" id="GO:0016020">
    <property type="term" value="C:membrane"/>
    <property type="evidence" value="ECO:0007669"/>
    <property type="project" value="InterPro"/>
</dbReference>
<reference evidence="9 10" key="1">
    <citation type="submission" date="2023-08" db="EMBL/GenBank/DDBJ databases">
        <title>Black Yeasts Isolated from many extreme environments.</title>
        <authorList>
            <person name="Coleine C."/>
            <person name="Stajich J.E."/>
            <person name="Selbmann L."/>
        </authorList>
    </citation>
    <scope>NUCLEOTIDE SEQUENCE [LARGE SCALE GENOMIC DNA]</scope>
    <source>
        <strain evidence="9 10">CCFEE 5935</strain>
    </source>
</reference>
<gene>
    <name evidence="9" type="primary">SLC1</name>
    <name evidence="9" type="ORF">LTR77_004949</name>
</gene>
<dbReference type="Proteomes" id="UP001337655">
    <property type="component" value="Unassembled WGS sequence"/>
</dbReference>
<evidence type="ECO:0000256" key="7">
    <source>
        <dbReference type="SAM" id="SignalP"/>
    </source>
</evidence>
<feature type="transmembrane region" description="Helical" evidence="6">
    <location>
        <begin position="45"/>
        <end position="69"/>
    </location>
</feature>
<dbReference type="Pfam" id="PF01553">
    <property type="entry name" value="Acyltransferase"/>
    <property type="match status" value="1"/>
</dbReference>
<keyword evidence="6" id="KW-1133">Transmembrane helix</keyword>
<protein>
    <recommendedName>
        <fullName evidence="4">1-acyl-sn-glycerol-3-phosphate acyltransferase</fullName>
        <ecNumber evidence="4">2.3.1.51</ecNumber>
    </recommendedName>
</protein>
<dbReference type="EC" id="2.3.1.51" evidence="4"/>
<dbReference type="CDD" id="cd07989">
    <property type="entry name" value="LPLAT_AGPAT-like"/>
    <property type="match status" value="1"/>
</dbReference>
<dbReference type="InterPro" id="IPR004552">
    <property type="entry name" value="AGP_acyltrans"/>
</dbReference>
<dbReference type="GO" id="GO:0006654">
    <property type="term" value="P:phosphatidic acid biosynthetic process"/>
    <property type="evidence" value="ECO:0007669"/>
    <property type="project" value="TreeGrafter"/>
</dbReference>
<comment type="catalytic activity">
    <reaction evidence="4">
        <text>a 1-acyl-sn-glycero-3-phosphate + an acyl-CoA = a 1,2-diacyl-sn-glycero-3-phosphate + CoA</text>
        <dbReference type="Rhea" id="RHEA:19709"/>
        <dbReference type="ChEBI" id="CHEBI:57287"/>
        <dbReference type="ChEBI" id="CHEBI:57970"/>
        <dbReference type="ChEBI" id="CHEBI:58342"/>
        <dbReference type="ChEBI" id="CHEBI:58608"/>
        <dbReference type="EC" id="2.3.1.51"/>
    </reaction>
</comment>
<keyword evidence="4" id="KW-0443">Lipid metabolism</keyword>
<dbReference type="InterPro" id="IPR002123">
    <property type="entry name" value="Plipid/glycerol_acylTrfase"/>
</dbReference>
<keyword evidence="10" id="KW-1185">Reference proteome</keyword>
<proteinExistence type="inferred from homology"/>
<sequence length="311" mass="34179">MHVALLILLLIPLILFGLSQALIIAGSTTKNNILEYYGRSSASFIALILCAIYGTIASACLNVFGYGGLGQWTTAKAFKYSMLWFTGVWFEIEDEKDWLNTTRPAVFVGNHQTELDVAFLGHVFPKYCSVTAKKSLKKVPFLGWFMALSKTVFIERSSRTQAVAAFDKAAEQMHSNKQSVYIFPEGTRSYYDYPDMLSFKKGAFHLAVQAQVPIVPVVVANYSNVLNVKKKIFRAGTIPARALEPISTKGKTKDDVDALLQETREKMLSALREITESAREKGVAVQQPEGTKMVDGPAKSTGVDTGVNAAA</sequence>
<dbReference type="PANTHER" id="PTHR10434:SF11">
    <property type="entry name" value="1-ACYL-SN-GLYCEROL-3-PHOSPHATE ACYLTRANSFERASE"/>
    <property type="match status" value="1"/>
</dbReference>